<feature type="domain" description="Prolow-density lipoprotein receptor-related protein 1-like beta-propeller" evidence="2">
    <location>
        <begin position="143"/>
        <end position="429"/>
    </location>
</feature>
<dbReference type="Pfam" id="PF07833">
    <property type="entry name" value="Cu_amine_oxidN1"/>
    <property type="match status" value="1"/>
</dbReference>
<evidence type="ECO:0000259" key="2">
    <source>
        <dbReference type="Pfam" id="PF16472"/>
    </source>
</evidence>
<gene>
    <name evidence="3" type="ORF">ATZ99_08150</name>
</gene>
<reference evidence="3 4" key="1">
    <citation type="submission" date="2015-12" db="EMBL/GenBank/DDBJ databases">
        <title>Draft genome of Thermovenabulum gondwanense isolated from a red thermophilic microbial mat colonisisng an outflow channel of a bore well.</title>
        <authorList>
            <person name="Patel B.K."/>
        </authorList>
    </citation>
    <scope>NUCLEOTIDE SEQUENCE [LARGE SCALE GENOMIC DNA]</scope>
    <source>
        <strain evidence="3 4">R270</strain>
    </source>
</reference>
<name>A0A161QCL0_9FIRM</name>
<dbReference type="OrthoDB" id="268113at2"/>
<dbReference type="AlphaFoldDB" id="A0A161QCL0"/>
<dbReference type="Gene3D" id="2.120.10.30">
    <property type="entry name" value="TolB, C-terminal domain"/>
    <property type="match status" value="1"/>
</dbReference>
<dbReference type="EMBL" id="LOHZ01000023">
    <property type="protein sequence ID" value="KYO66998.1"/>
    <property type="molecule type" value="Genomic_DNA"/>
</dbReference>
<dbReference type="InterPro" id="IPR012854">
    <property type="entry name" value="Cu_amine_oxidase-like_N"/>
</dbReference>
<keyword evidence="4" id="KW-1185">Reference proteome</keyword>
<evidence type="ECO:0008006" key="5">
    <source>
        <dbReference type="Google" id="ProtNLM"/>
    </source>
</evidence>
<dbReference type="InterPro" id="IPR036582">
    <property type="entry name" value="Mao_N_sf"/>
</dbReference>
<proteinExistence type="predicted"/>
<dbReference type="STRING" id="520767.ATZ99_08150"/>
<dbReference type="PANTHER" id="PTHR32256:SF17">
    <property type="entry name" value="EGF-LIKE DOMAIN-CONTAINING PROTEIN"/>
    <property type="match status" value="1"/>
</dbReference>
<evidence type="ECO:0000313" key="4">
    <source>
        <dbReference type="Proteomes" id="UP000075737"/>
    </source>
</evidence>
<organism evidence="3 4">
    <name type="scientific">Thermovenabulum gondwanense</name>
    <dbReference type="NCBI Taxonomy" id="520767"/>
    <lineage>
        <taxon>Bacteria</taxon>
        <taxon>Bacillati</taxon>
        <taxon>Bacillota</taxon>
        <taxon>Clostridia</taxon>
        <taxon>Thermosediminibacterales</taxon>
        <taxon>Thermosediminibacteraceae</taxon>
        <taxon>Thermovenabulum</taxon>
    </lineage>
</organism>
<dbReference type="SUPFAM" id="SSF55383">
    <property type="entry name" value="Copper amine oxidase, domain N"/>
    <property type="match status" value="1"/>
</dbReference>
<evidence type="ECO:0000259" key="1">
    <source>
        <dbReference type="Pfam" id="PF07833"/>
    </source>
</evidence>
<dbReference type="InterPro" id="IPR032485">
    <property type="entry name" value="LRP1-like_beta_prop"/>
</dbReference>
<dbReference type="InterPro" id="IPR053369">
    <property type="entry name" value="SrfA-induced_signal"/>
</dbReference>
<feature type="domain" description="Copper amine oxidase-like N-terminal" evidence="1">
    <location>
        <begin position="15"/>
        <end position="109"/>
    </location>
</feature>
<comment type="caution">
    <text evidence="3">The sequence shown here is derived from an EMBL/GenBank/DDBJ whole genome shotgun (WGS) entry which is preliminary data.</text>
</comment>
<sequence length="452" mass="51595">MLMFNDILMNIDISNPNVVPVVENDRVLIPLRFLSEGLGWSVNWDKNTKTVTATLEGRTVRIQLDTDKMFIDGIEYTLDVPARSINGRIFVPLRAFVENALGKSCFYNNGLIVISEKENTFDSTKDSALLNELIKELSAKKGNTSSNLVNYGYVVRDGDWIYYIITTNTEKNVGYGISYLYRAKPNGSQKKLLYSLKGFICDLQIVNNKIYFVAGELNEPDVYRMNTDGTGKIALSTHKTQEDKIWEIVVYGDYIYYKKDNGLYKMNLDGSNPVKILDREDIFEIISVEGNKIYFTIWDDLYSINTDGTNFKRLISNAHNYIVSNGFVYYTDFISFKETIIGKLDLSTGTETILKKFEYTSDIGLSAIDRINVNGEWIYYNDNFNKQIRRMKIDGTNDTVVSNISNVKGEIIGIYIAGDWIFYCTELSHGPVACENHFYKLKIDGSLNQIIK</sequence>
<dbReference type="SUPFAM" id="SSF63829">
    <property type="entry name" value="Calcium-dependent phosphotriesterase"/>
    <property type="match status" value="1"/>
</dbReference>
<dbReference type="InterPro" id="IPR011042">
    <property type="entry name" value="6-blade_b-propeller_TolB-like"/>
</dbReference>
<accession>A0A161QCL0</accession>
<dbReference type="Gene3D" id="3.30.457.10">
    <property type="entry name" value="Copper amine oxidase-like, N-terminal domain"/>
    <property type="match status" value="1"/>
</dbReference>
<dbReference type="SUPFAM" id="SSF69304">
    <property type="entry name" value="Tricorn protease N-terminal domain"/>
    <property type="match status" value="1"/>
</dbReference>
<dbReference type="Pfam" id="PF16472">
    <property type="entry name" value="DUF5050"/>
    <property type="match status" value="1"/>
</dbReference>
<evidence type="ECO:0000313" key="3">
    <source>
        <dbReference type="EMBL" id="KYO66998.1"/>
    </source>
</evidence>
<dbReference type="Proteomes" id="UP000075737">
    <property type="component" value="Unassembled WGS sequence"/>
</dbReference>
<dbReference type="PANTHER" id="PTHR32256">
    <property type="match status" value="1"/>
</dbReference>
<protein>
    <recommendedName>
        <fullName evidence="5">Copper amine oxidase-like N-terminal domain-containing protein</fullName>
    </recommendedName>
</protein>